<dbReference type="GO" id="GO:0004497">
    <property type="term" value="F:monooxygenase activity"/>
    <property type="evidence" value="ECO:0007669"/>
    <property type="project" value="UniProtKB-KW"/>
</dbReference>
<keyword evidence="1" id="KW-0285">Flavoprotein</keyword>
<proteinExistence type="predicted"/>
<dbReference type="Gene3D" id="3.50.50.60">
    <property type="entry name" value="FAD/NAD(P)-binding domain"/>
    <property type="match status" value="1"/>
</dbReference>
<keyword evidence="8" id="KW-1185">Reference proteome</keyword>
<keyword evidence="4" id="KW-0503">Monooxygenase</keyword>
<name>A0A4S3JBA7_9EURO</name>
<evidence type="ECO:0000256" key="1">
    <source>
        <dbReference type="ARBA" id="ARBA00022630"/>
    </source>
</evidence>
<dbReference type="GeneID" id="54322762"/>
<dbReference type="VEuPathDB" id="FungiDB:EYZ11_008955"/>
<protein>
    <recommendedName>
        <fullName evidence="5">FAD-binding domain-containing protein</fullName>
    </recommendedName>
</protein>
<dbReference type="Proteomes" id="UP000308092">
    <property type="component" value="Unassembled WGS sequence"/>
</dbReference>
<evidence type="ECO:0000259" key="5">
    <source>
        <dbReference type="Pfam" id="PF01494"/>
    </source>
</evidence>
<accession>A0A4S3JBA7</accession>
<evidence type="ECO:0000256" key="2">
    <source>
        <dbReference type="ARBA" id="ARBA00022827"/>
    </source>
</evidence>
<dbReference type="Proteomes" id="UP000324241">
    <property type="component" value="Unassembled WGS sequence"/>
</dbReference>
<keyword evidence="3" id="KW-0560">Oxidoreductase</keyword>
<comment type="caution">
    <text evidence="7">The sequence shown here is derived from an EMBL/GenBank/DDBJ whole genome shotgun (WGS) entry which is preliminary data.</text>
</comment>
<keyword evidence="2" id="KW-0274">FAD</keyword>
<evidence type="ECO:0000313" key="6">
    <source>
        <dbReference type="EMBL" id="KAA8651182.1"/>
    </source>
</evidence>
<dbReference type="SUPFAM" id="SSF51905">
    <property type="entry name" value="FAD/NAD(P)-binding domain"/>
    <property type="match status" value="1"/>
</dbReference>
<dbReference type="InterPro" id="IPR002938">
    <property type="entry name" value="FAD-bd"/>
</dbReference>
<sequence length="328" mass="35730">MVSPNLSIAIIGAGPAGCLLARLLLKCSISQVVIFEADPSPDSRRQGGSLDLHRKTGIAALKQAGLYKEFLRHARFDGEAFCLCDKHLTSDTINSRAERATLLLDRLPSDMIRWGYRLLSVSEGNILHFSQGVEKGLDLVVGADGVWSQVRRFLTPEQPLFCGIIGQVYTIPDADTTAPSVAALVNRGSLYAYSNGKGLTGQQHGNGSIQVTAWTRTSQDDGVHVSLDGQCVKRRIINSFSARHIYTLPIGFQWRRCSGVTLVGDAAHPMPPFAGEGVNLAFEDAMRLADAVSKLIKYPNLTLEKVLQAYENQAFQRAHRAQDLSIGV</sequence>
<dbReference type="EMBL" id="QUQM01000002">
    <property type="protein sequence ID" value="KAA8651182.1"/>
    <property type="molecule type" value="Genomic_DNA"/>
</dbReference>
<evidence type="ECO:0000256" key="4">
    <source>
        <dbReference type="ARBA" id="ARBA00023033"/>
    </source>
</evidence>
<gene>
    <name evidence="6" type="ORF">ATNIH1004_000060</name>
    <name evidence="7" type="ORF">EYZ11_008955</name>
</gene>
<dbReference type="RefSeq" id="XP_033430543.1">
    <property type="nucleotide sequence ID" value="XM_033564786.1"/>
</dbReference>
<dbReference type="GO" id="GO:0071949">
    <property type="term" value="F:FAD binding"/>
    <property type="evidence" value="ECO:0007669"/>
    <property type="project" value="InterPro"/>
</dbReference>
<dbReference type="PANTHER" id="PTHR46972:SF1">
    <property type="entry name" value="FAD DEPENDENT OXIDOREDUCTASE DOMAIN-CONTAINING PROTEIN"/>
    <property type="match status" value="1"/>
</dbReference>
<dbReference type="STRING" id="1220188.A0A4S3JBA7"/>
<reference evidence="7 8" key="1">
    <citation type="submission" date="2019-03" db="EMBL/GenBank/DDBJ databases">
        <title>The genome sequence of a newly discovered highly antifungal drug resistant Aspergillus species, Aspergillus tanneri NIH 1004.</title>
        <authorList>
            <person name="Mounaud S."/>
            <person name="Singh I."/>
            <person name="Joardar V."/>
            <person name="Pakala S."/>
            <person name="Pakala S."/>
            <person name="Venepally P."/>
            <person name="Hoover J."/>
            <person name="Nierman W."/>
            <person name="Chung J."/>
            <person name="Losada L."/>
        </authorList>
    </citation>
    <scope>NUCLEOTIDE SEQUENCE [LARGE SCALE GENOMIC DNA]</scope>
    <source>
        <strain evidence="7 8">NIH1004</strain>
    </source>
</reference>
<evidence type="ECO:0000313" key="8">
    <source>
        <dbReference type="Proteomes" id="UP000308092"/>
    </source>
</evidence>
<dbReference type="OrthoDB" id="655030at2759"/>
<evidence type="ECO:0000256" key="3">
    <source>
        <dbReference type="ARBA" id="ARBA00023002"/>
    </source>
</evidence>
<dbReference type="EMBL" id="SOSA01000402">
    <property type="protein sequence ID" value="THC91587.1"/>
    <property type="molecule type" value="Genomic_DNA"/>
</dbReference>
<dbReference type="InterPro" id="IPR036188">
    <property type="entry name" value="FAD/NAD-bd_sf"/>
</dbReference>
<dbReference type="AlphaFoldDB" id="A0A4S3JBA7"/>
<dbReference type="PANTHER" id="PTHR46972">
    <property type="entry name" value="MONOOXYGENASE ASQM-RELATED"/>
    <property type="match status" value="1"/>
</dbReference>
<evidence type="ECO:0000313" key="9">
    <source>
        <dbReference type="Proteomes" id="UP000324241"/>
    </source>
</evidence>
<dbReference type="PRINTS" id="PR00420">
    <property type="entry name" value="RNGMNOXGNASE"/>
</dbReference>
<dbReference type="Pfam" id="PF01494">
    <property type="entry name" value="FAD_binding_3"/>
    <property type="match status" value="2"/>
</dbReference>
<feature type="domain" description="FAD-binding" evidence="5">
    <location>
        <begin position="138"/>
        <end position="323"/>
    </location>
</feature>
<evidence type="ECO:0000313" key="7">
    <source>
        <dbReference type="EMBL" id="THC91587.1"/>
    </source>
</evidence>
<organism evidence="7 8">
    <name type="scientific">Aspergillus tanneri</name>
    <dbReference type="NCBI Taxonomy" id="1220188"/>
    <lineage>
        <taxon>Eukaryota</taxon>
        <taxon>Fungi</taxon>
        <taxon>Dikarya</taxon>
        <taxon>Ascomycota</taxon>
        <taxon>Pezizomycotina</taxon>
        <taxon>Eurotiomycetes</taxon>
        <taxon>Eurotiomycetidae</taxon>
        <taxon>Eurotiales</taxon>
        <taxon>Aspergillaceae</taxon>
        <taxon>Aspergillus</taxon>
        <taxon>Aspergillus subgen. Circumdati</taxon>
    </lineage>
</organism>
<feature type="domain" description="FAD-binding" evidence="5">
    <location>
        <begin position="7"/>
        <end position="75"/>
    </location>
</feature>
<reference evidence="6 9" key="2">
    <citation type="submission" date="2019-08" db="EMBL/GenBank/DDBJ databases">
        <title>The genome sequence of a newly discovered highly antifungal drug resistant Aspergillus species, Aspergillus tanneri NIH 1004.</title>
        <authorList>
            <person name="Mounaud S."/>
            <person name="Singh I."/>
            <person name="Joardar V."/>
            <person name="Pakala S."/>
            <person name="Pakala S."/>
            <person name="Venepally P."/>
            <person name="Chung J.K."/>
            <person name="Losada L."/>
            <person name="Nierman W.C."/>
        </authorList>
    </citation>
    <scope>NUCLEOTIDE SEQUENCE [LARGE SCALE GENOMIC DNA]</scope>
    <source>
        <strain evidence="6 9">NIH1004</strain>
    </source>
</reference>